<accession>A0A9D4E7E6</accession>
<evidence type="ECO:0000313" key="3">
    <source>
        <dbReference type="Proteomes" id="UP000828390"/>
    </source>
</evidence>
<dbReference type="EMBL" id="JAIWYP010000009">
    <property type="protein sequence ID" value="KAH3774133.1"/>
    <property type="molecule type" value="Genomic_DNA"/>
</dbReference>
<name>A0A9D4E7E6_DREPO</name>
<dbReference type="Proteomes" id="UP000828390">
    <property type="component" value="Unassembled WGS sequence"/>
</dbReference>
<reference evidence="2" key="2">
    <citation type="submission" date="2020-11" db="EMBL/GenBank/DDBJ databases">
        <authorList>
            <person name="McCartney M.A."/>
            <person name="Auch B."/>
            <person name="Kono T."/>
            <person name="Mallez S."/>
            <person name="Becker A."/>
            <person name="Gohl D.M."/>
            <person name="Silverstein K.A.T."/>
            <person name="Koren S."/>
            <person name="Bechman K.B."/>
            <person name="Herman A."/>
            <person name="Abrahante J.E."/>
            <person name="Garbe J."/>
        </authorList>
    </citation>
    <scope>NUCLEOTIDE SEQUENCE</scope>
    <source>
        <strain evidence="2">Duluth1</strain>
        <tissue evidence="2">Whole animal</tissue>
    </source>
</reference>
<comment type="caution">
    <text evidence="2">The sequence shown here is derived from an EMBL/GenBank/DDBJ whole genome shotgun (WGS) entry which is preliminary data.</text>
</comment>
<proteinExistence type="predicted"/>
<gene>
    <name evidence="2" type="ORF">DPMN_175507</name>
</gene>
<dbReference type="AlphaFoldDB" id="A0A9D4E7E6"/>
<keyword evidence="3" id="KW-1185">Reference proteome</keyword>
<feature type="transmembrane region" description="Helical" evidence="1">
    <location>
        <begin position="98"/>
        <end position="122"/>
    </location>
</feature>
<protein>
    <submittedName>
        <fullName evidence="2">Uncharacterized protein</fullName>
    </submittedName>
</protein>
<organism evidence="2 3">
    <name type="scientific">Dreissena polymorpha</name>
    <name type="common">Zebra mussel</name>
    <name type="synonym">Mytilus polymorpha</name>
    <dbReference type="NCBI Taxonomy" id="45954"/>
    <lineage>
        <taxon>Eukaryota</taxon>
        <taxon>Metazoa</taxon>
        <taxon>Spiralia</taxon>
        <taxon>Lophotrochozoa</taxon>
        <taxon>Mollusca</taxon>
        <taxon>Bivalvia</taxon>
        <taxon>Autobranchia</taxon>
        <taxon>Heteroconchia</taxon>
        <taxon>Euheterodonta</taxon>
        <taxon>Imparidentia</taxon>
        <taxon>Neoheterodontei</taxon>
        <taxon>Myida</taxon>
        <taxon>Dreissenoidea</taxon>
        <taxon>Dreissenidae</taxon>
        <taxon>Dreissena</taxon>
    </lineage>
</organism>
<sequence>MIQLAKLQQTCLLSNVTKYLHTSSAVVHRQTWTVSHRCVPSQTRGVWKISPWCVPSQTRGVTFKTGLESSFKSQHKRDGVSKDFVLVFSKTNHNYYTIGIPCVWILGGVFLAGAGYAIQNILDTDPIQRESVSINNSGPIDPLETICVFSVFTLTFLVGLAKISKSMVLRMYYKEDINEFIAVVLRYGIFRRKINFSPAEIKHKKLQKFSGIYEVKGQQFNALQNEFLNVRYFNIFTGVIVQDQSHYRNTSGNKVMKS</sequence>
<dbReference type="OrthoDB" id="6136948at2759"/>
<keyword evidence="1" id="KW-0472">Membrane</keyword>
<evidence type="ECO:0000313" key="2">
    <source>
        <dbReference type="EMBL" id="KAH3774133.1"/>
    </source>
</evidence>
<keyword evidence="1" id="KW-1133">Transmembrane helix</keyword>
<feature type="transmembrane region" description="Helical" evidence="1">
    <location>
        <begin position="142"/>
        <end position="161"/>
    </location>
</feature>
<reference evidence="2" key="1">
    <citation type="journal article" date="2019" name="bioRxiv">
        <title>The Genome of the Zebra Mussel, Dreissena polymorpha: A Resource for Invasive Species Research.</title>
        <authorList>
            <person name="McCartney M.A."/>
            <person name="Auch B."/>
            <person name="Kono T."/>
            <person name="Mallez S."/>
            <person name="Zhang Y."/>
            <person name="Obille A."/>
            <person name="Becker A."/>
            <person name="Abrahante J.E."/>
            <person name="Garbe J."/>
            <person name="Badalamenti J.P."/>
            <person name="Herman A."/>
            <person name="Mangelson H."/>
            <person name="Liachko I."/>
            <person name="Sullivan S."/>
            <person name="Sone E.D."/>
            <person name="Koren S."/>
            <person name="Silverstein K.A.T."/>
            <person name="Beckman K.B."/>
            <person name="Gohl D.M."/>
        </authorList>
    </citation>
    <scope>NUCLEOTIDE SEQUENCE</scope>
    <source>
        <strain evidence="2">Duluth1</strain>
        <tissue evidence="2">Whole animal</tissue>
    </source>
</reference>
<keyword evidence="1" id="KW-0812">Transmembrane</keyword>
<evidence type="ECO:0000256" key="1">
    <source>
        <dbReference type="SAM" id="Phobius"/>
    </source>
</evidence>